<comment type="function">
    <text evidence="3">Catalyzes the reversible conversion of ribose-5-phosphate to ribulose 5-phosphate.</text>
</comment>
<comment type="similarity">
    <text evidence="3">Belongs to the ribose 5-phosphate isomerase family.</text>
</comment>
<dbReference type="KEGG" id="hbe:BEI_0018"/>
<evidence type="ECO:0000313" key="5">
    <source>
        <dbReference type="EMBL" id="ATJ81005.1"/>
    </source>
</evidence>
<dbReference type="PANTHER" id="PTHR11934:SF0">
    <property type="entry name" value="RIBOSE-5-PHOSPHATE ISOMERASE"/>
    <property type="match status" value="1"/>
</dbReference>
<dbReference type="CDD" id="cd01398">
    <property type="entry name" value="RPI_A"/>
    <property type="match status" value="1"/>
</dbReference>
<dbReference type="InterPro" id="IPR004788">
    <property type="entry name" value="Ribose5P_isomerase_type_A"/>
</dbReference>
<dbReference type="FunFam" id="3.40.50.1360:FF:000001">
    <property type="entry name" value="Ribose-5-phosphate isomerase A"/>
    <property type="match status" value="1"/>
</dbReference>
<dbReference type="Pfam" id="PF06026">
    <property type="entry name" value="Rib_5-P_isom_A"/>
    <property type="match status" value="1"/>
</dbReference>
<sequence length="243" mass="25964">MAYNGAAFTSFPHDSEQDMTQDELKDAVAAAAIDEIRPLLGRDIVIGVGTGSTADRFIDRLAALRGDFRGAVASSEASAERLKGHGIDLFDLNEVGTMPVYVDGADEVNAHLHMIKGGGAALTREKIVAACSERFICIADASKKVERLGDFPLPVEVIPMARSYVARELVKLGADPVYRQGVVTDNGNQILDCYEFMIDDPVAMEARLNAIVGVVTNGLFAARGADLLLLGTDQGVQRLTPES</sequence>
<evidence type="ECO:0000256" key="2">
    <source>
        <dbReference type="ARBA" id="ARBA00023235"/>
    </source>
</evidence>
<dbReference type="GO" id="GO:0005829">
    <property type="term" value="C:cytosol"/>
    <property type="evidence" value="ECO:0007669"/>
    <property type="project" value="TreeGrafter"/>
</dbReference>
<dbReference type="Gene3D" id="3.40.50.1360">
    <property type="match status" value="1"/>
</dbReference>
<dbReference type="InterPro" id="IPR037171">
    <property type="entry name" value="NagB/RpiA_transferase-like"/>
</dbReference>
<dbReference type="EC" id="5.3.1.6" evidence="3"/>
<dbReference type="InterPro" id="IPR020672">
    <property type="entry name" value="Ribose5P_isomerase_typA_subgr"/>
</dbReference>
<feature type="active site" description="Proton acceptor" evidence="3">
    <location>
        <position position="125"/>
    </location>
</feature>
<dbReference type="Proteomes" id="UP000219993">
    <property type="component" value="Chromosome"/>
</dbReference>
<feature type="binding site" evidence="3">
    <location>
        <position position="143"/>
    </location>
    <ligand>
        <name>substrate</name>
    </ligand>
</feature>
<feature type="binding site" evidence="3">
    <location>
        <begin position="103"/>
        <end position="106"/>
    </location>
    <ligand>
        <name>substrate</name>
    </ligand>
</feature>
<dbReference type="FunFam" id="3.30.70.260:FF:000004">
    <property type="entry name" value="Ribose-5-phosphate isomerase A"/>
    <property type="match status" value="1"/>
</dbReference>
<comment type="subunit">
    <text evidence="3">Homodimer.</text>
</comment>
<evidence type="ECO:0000256" key="3">
    <source>
        <dbReference type="HAMAP-Rule" id="MF_00170"/>
    </source>
</evidence>
<dbReference type="GO" id="GO:0009052">
    <property type="term" value="P:pentose-phosphate shunt, non-oxidative branch"/>
    <property type="evidence" value="ECO:0007669"/>
    <property type="project" value="UniProtKB-UniRule"/>
</dbReference>
<dbReference type="HAMAP" id="MF_00170">
    <property type="entry name" value="Rib_5P_isom_A"/>
    <property type="match status" value="1"/>
</dbReference>
<protein>
    <recommendedName>
        <fullName evidence="3">Ribose-5-phosphate isomerase A</fullName>
        <ecNumber evidence="3">5.3.1.6</ecNumber>
    </recommendedName>
    <alternativeName>
        <fullName evidence="3">Phosphoriboisomerase A</fullName>
        <shortName evidence="3">PRI</shortName>
    </alternativeName>
</protein>
<gene>
    <name evidence="3 5" type="primary">rpiA</name>
    <name evidence="5" type="ORF">BEI_0018</name>
</gene>
<reference evidence="5 6" key="1">
    <citation type="journal article" date="2017" name="Sci. Rep.">
        <title>Revealing the Saline Adaptation Strategies of the Halophilic Bacterium Halomonas beimenensis through High-throughput Omics and Transposon Mutagenesis Approaches.</title>
        <authorList>
            <person name="Chen Y.H."/>
            <person name="Lin S.S."/>
            <person name="Shyu Y.T."/>
        </authorList>
    </citation>
    <scope>NUCLEOTIDE SEQUENCE [LARGE SCALE GENOMIC DNA]</scope>
    <source>
        <strain evidence="5 6">NTU-111</strain>
    </source>
</reference>
<dbReference type="NCBIfam" id="NF001924">
    <property type="entry name" value="PRK00702.1"/>
    <property type="match status" value="1"/>
</dbReference>
<accession>A0A291P292</accession>
<dbReference type="NCBIfam" id="TIGR00021">
    <property type="entry name" value="rpiA"/>
    <property type="match status" value="1"/>
</dbReference>
<evidence type="ECO:0000256" key="1">
    <source>
        <dbReference type="ARBA" id="ARBA00001713"/>
    </source>
</evidence>
<dbReference type="SUPFAM" id="SSF100950">
    <property type="entry name" value="NagB/RpiA/CoA transferase-like"/>
    <property type="match status" value="1"/>
</dbReference>
<dbReference type="UniPathway" id="UPA00115">
    <property type="reaction ID" value="UER00412"/>
</dbReference>
<comment type="catalytic activity">
    <reaction evidence="1 3">
        <text>aldehydo-D-ribose 5-phosphate = D-ribulose 5-phosphate</text>
        <dbReference type="Rhea" id="RHEA:14657"/>
        <dbReference type="ChEBI" id="CHEBI:58121"/>
        <dbReference type="ChEBI" id="CHEBI:58273"/>
        <dbReference type="EC" id="5.3.1.6"/>
    </reaction>
</comment>
<organism evidence="5 6">
    <name type="scientific">Halomonas beimenensis</name>
    <dbReference type="NCBI Taxonomy" id="475662"/>
    <lineage>
        <taxon>Bacteria</taxon>
        <taxon>Pseudomonadati</taxon>
        <taxon>Pseudomonadota</taxon>
        <taxon>Gammaproteobacteria</taxon>
        <taxon>Oceanospirillales</taxon>
        <taxon>Halomonadaceae</taxon>
        <taxon>Halomonas</taxon>
    </lineage>
</organism>
<dbReference type="GO" id="GO:0004751">
    <property type="term" value="F:ribose-5-phosphate isomerase activity"/>
    <property type="evidence" value="ECO:0007669"/>
    <property type="project" value="UniProtKB-UniRule"/>
</dbReference>
<dbReference type="EMBL" id="CP021435">
    <property type="protein sequence ID" value="ATJ81005.1"/>
    <property type="molecule type" value="Genomic_DNA"/>
</dbReference>
<feature type="region of interest" description="Disordered" evidence="4">
    <location>
        <begin position="1"/>
        <end position="21"/>
    </location>
</feature>
<comment type="pathway">
    <text evidence="3">Carbohydrate degradation; pentose phosphate pathway; D-ribose 5-phosphate from D-ribulose 5-phosphate (non-oxidative stage): step 1/1.</text>
</comment>
<dbReference type="GO" id="GO:0006014">
    <property type="term" value="P:D-ribose metabolic process"/>
    <property type="evidence" value="ECO:0007669"/>
    <property type="project" value="TreeGrafter"/>
</dbReference>
<name>A0A291P292_9GAMM</name>
<feature type="binding site" evidence="3">
    <location>
        <begin position="50"/>
        <end position="53"/>
    </location>
    <ligand>
        <name>substrate</name>
    </ligand>
</feature>
<proteinExistence type="inferred from homology"/>
<evidence type="ECO:0000313" key="6">
    <source>
        <dbReference type="Proteomes" id="UP000219993"/>
    </source>
</evidence>
<dbReference type="SUPFAM" id="SSF75445">
    <property type="entry name" value="D-ribose-5-phosphate isomerase (RpiA), lid domain"/>
    <property type="match status" value="1"/>
</dbReference>
<feature type="binding site" evidence="3">
    <location>
        <begin position="116"/>
        <end position="119"/>
    </location>
    <ligand>
        <name>substrate</name>
    </ligand>
</feature>
<evidence type="ECO:0000256" key="4">
    <source>
        <dbReference type="SAM" id="MobiDB-lite"/>
    </source>
</evidence>
<keyword evidence="6" id="KW-1185">Reference proteome</keyword>
<dbReference type="AlphaFoldDB" id="A0A291P292"/>
<keyword evidence="2 3" id="KW-0413">Isomerase</keyword>
<dbReference type="PANTHER" id="PTHR11934">
    <property type="entry name" value="RIBOSE-5-PHOSPHATE ISOMERASE"/>
    <property type="match status" value="1"/>
</dbReference>
<dbReference type="Gene3D" id="3.30.70.260">
    <property type="match status" value="1"/>
</dbReference>